<evidence type="ECO:0000256" key="1">
    <source>
        <dbReference type="SAM" id="Phobius"/>
    </source>
</evidence>
<feature type="transmembrane region" description="Helical" evidence="1">
    <location>
        <begin position="28"/>
        <end position="45"/>
    </location>
</feature>
<feature type="transmembrane region" description="Helical" evidence="1">
    <location>
        <begin position="5"/>
        <end position="22"/>
    </location>
</feature>
<keyword evidence="1" id="KW-0472">Membrane</keyword>
<sequence length="124" mass="14830">MKNSRIYYFIFLIGVIFLGLFSRKIPQIPLWLGDFLYAVMIYLLIRMVFIYKKASQIMVISLAICYSIEFLQLYQGNWMIELRKTLFGRYVLGQEFIWTDLVAYTFGIITIFSIEKNHLKPKYL</sequence>
<accession>A0A9W4X3W0</accession>
<dbReference type="Proteomes" id="UP001152749">
    <property type="component" value="Chromosome"/>
</dbReference>
<dbReference type="InterPro" id="IPR021257">
    <property type="entry name" value="DUF2809"/>
</dbReference>
<keyword evidence="1" id="KW-1133">Transmembrane helix</keyword>
<reference evidence="2" key="1">
    <citation type="submission" date="2022-09" db="EMBL/GenBank/DDBJ databases">
        <authorList>
            <person name="Duchaud E."/>
        </authorList>
    </citation>
    <scope>NUCLEOTIDE SEQUENCE</scope>
    <source>
        <strain evidence="2">TRV642</strain>
    </source>
</reference>
<proteinExistence type="predicted"/>
<dbReference type="EMBL" id="OX336425">
    <property type="protein sequence ID" value="CAI2767466.1"/>
    <property type="molecule type" value="Genomic_DNA"/>
</dbReference>
<dbReference type="KEGG" id="fcs:TRV642_2607"/>
<feature type="transmembrane region" description="Helical" evidence="1">
    <location>
        <begin position="96"/>
        <end position="114"/>
    </location>
</feature>
<organism evidence="2 3">
    <name type="scientific">Flavobacterium collinsii</name>
    <dbReference type="NCBI Taxonomy" id="1114861"/>
    <lineage>
        <taxon>Bacteria</taxon>
        <taxon>Pseudomonadati</taxon>
        <taxon>Bacteroidota</taxon>
        <taxon>Flavobacteriia</taxon>
        <taxon>Flavobacteriales</taxon>
        <taxon>Flavobacteriaceae</taxon>
        <taxon>Flavobacterium</taxon>
    </lineage>
</organism>
<gene>
    <name evidence="2" type="ORF">TRV642_2607</name>
</gene>
<protein>
    <submittedName>
        <fullName evidence="2">Uncharacterized membrane protein YjgA</fullName>
    </submittedName>
</protein>
<dbReference type="AlphaFoldDB" id="A0A9W4X3W0"/>
<evidence type="ECO:0000313" key="3">
    <source>
        <dbReference type="Proteomes" id="UP001152749"/>
    </source>
</evidence>
<keyword evidence="1" id="KW-0812">Transmembrane</keyword>
<dbReference type="Pfam" id="PF10990">
    <property type="entry name" value="DUF2809"/>
    <property type="match status" value="1"/>
</dbReference>
<evidence type="ECO:0000313" key="2">
    <source>
        <dbReference type="EMBL" id="CAI2767466.1"/>
    </source>
</evidence>
<name>A0A9W4X3W0_9FLAO</name>
<feature type="transmembrane region" description="Helical" evidence="1">
    <location>
        <begin position="57"/>
        <end position="76"/>
    </location>
</feature>